<reference evidence="1" key="2">
    <citation type="journal article" date="2015" name="Fish Shellfish Immunol.">
        <title>Early steps in the European eel (Anguilla anguilla)-Vibrio vulnificus interaction in the gills: Role of the RtxA13 toxin.</title>
        <authorList>
            <person name="Callol A."/>
            <person name="Pajuelo D."/>
            <person name="Ebbesson L."/>
            <person name="Teles M."/>
            <person name="MacKenzie S."/>
            <person name="Amaro C."/>
        </authorList>
    </citation>
    <scope>NUCLEOTIDE SEQUENCE</scope>
</reference>
<organism evidence="1">
    <name type="scientific">Anguilla anguilla</name>
    <name type="common">European freshwater eel</name>
    <name type="synonym">Muraena anguilla</name>
    <dbReference type="NCBI Taxonomy" id="7936"/>
    <lineage>
        <taxon>Eukaryota</taxon>
        <taxon>Metazoa</taxon>
        <taxon>Chordata</taxon>
        <taxon>Craniata</taxon>
        <taxon>Vertebrata</taxon>
        <taxon>Euteleostomi</taxon>
        <taxon>Actinopterygii</taxon>
        <taxon>Neopterygii</taxon>
        <taxon>Teleostei</taxon>
        <taxon>Anguilliformes</taxon>
        <taxon>Anguillidae</taxon>
        <taxon>Anguilla</taxon>
    </lineage>
</organism>
<evidence type="ECO:0000313" key="1">
    <source>
        <dbReference type="EMBL" id="JAH94201.1"/>
    </source>
</evidence>
<dbReference type="EMBL" id="GBXM01014376">
    <property type="protein sequence ID" value="JAH94201.1"/>
    <property type="molecule type" value="Transcribed_RNA"/>
</dbReference>
<name>A0A0E9WVF2_ANGAN</name>
<reference evidence="1" key="1">
    <citation type="submission" date="2014-11" db="EMBL/GenBank/DDBJ databases">
        <authorList>
            <person name="Amaro Gonzalez C."/>
        </authorList>
    </citation>
    <scope>NUCLEOTIDE SEQUENCE</scope>
</reference>
<sequence length="87" mass="9647">MQAPLVCSFSLTANSVLKPVCFACVFIFRCHNLKSASETSVHTVINCWKGNVCFSFSIRDKAGAKFRPWGISKTCWSDGPLSQAEER</sequence>
<accession>A0A0E9WVF2</accession>
<proteinExistence type="predicted"/>
<protein>
    <submittedName>
        <fullName evidence="1">Uncharacterized protein</fullName>
    </submittedName>
</protein>
<dbReference type="AlphaFoldDB" id="A0A0E9WVF2"/>